<dbReference type="PROSITE" id="PS50294">
    <property type="entry name" value="WD_REPEATS_REGION"/>
    <property type="match status" value="1"/>
</dbReference>
<evidence type="ECO:0000313" key="11">
    <source>
        <dbReference type="Proteomes" id="UP001438707"/>
    </source>
</evidence>
<dbReference type="Gene3D" id="2.130.10.10">
    <property type="entry name" value="YVTN repeat-like/Quinoprotein amine dehydrogenase"/>
    <property type="match status" value="2"/>
</dbReference>
<dbReference type="InterPro" id="IPR001680">
    <property type="entry name" value="WD40_rpt"/>
</dbReference>
<dbReference type="PANTHER" id="PTHR14885:SF3">
    <property type="entry name" value="CILIA- AND FLAGELLA-ASSOCIATED PROTEIN 44"/>
    <property type="match status" value="1"/>
</dbReference>
<keyword evidence="6" id="KW-0206">Cytoskeleton</keyword>
<keyword evidence="5" id="KW-0175">Coiled coil</keyword>
<dbReference type="GO" id="GO:0005930">
    <property type="term" value="C:axoneme"/>
    <property type="evidence" value="ECO:0007669"/>
    <property type="project" value="UniProtKB-SubCell"/>
</dbReference>
<evidence type="ECO:0000256" key="8">
    <source>
        <dbReference type="PROSITE-ProRule" id="PRU00221"/>
    </source>
</evidence>
<dbReference type="SMART" id="SM00320">
    <property type="entry name" value="WD40"/>
    <property type="match status" value="5"/>
</dbReference>
<dbReference type="InterPro" id="IPR036322">
    <property type="entry name" value="WD40_repeat_dom_sf"/>
</dbReference>
<feature type="region of interest" description="Disordered" evidence="9">
    <location>
        <begin position="1"/>
        <end position="23"/>
    </location>
</feature>
<proteinExistence type="predicted"/>
<evidence type="ECO:0000256" key="3">
    <source>
        <dbReference type="ARBA" id="ARBA00022574"/>
    </source>
</evidence>
<gene>
    <name evidence="10" type="ORF">WJX74_003954</name>
</gene>
<evidence type="ECO:0000256" key="5">
    <source>
        <dbReference type="ARBA" id="ARBA00023054"/>
    </source>
</evidence>
<dbReference type="Pfam" id="PF00400">
    <property type="entry name" value="WD40"/>
    <property type="match status" value="2"/>
</dbReference>
<evidence type="ECO:0000256" key="9">
    <source>
        <dbReference type="SAM" id="MobiDB-lite"/>
    </source>
</evidence>
<feature type="repeat" description="WD" evidence="8">
    <location>
        <begin position="486"/>
        <end position="518"/>
    </location>
</feature>
<keyword evidence="3 8" id="KW-0853">WD repeat</keyword>
<evidence type="ECO:0000256" key="1">
    <source>
        <dbReference type="ARBA" id="ARBA00004430"/>
    </source>
</evidence>
<dbReference type="PANTHER" id="PTHR14885">
    <property type="entry name" value="CILIA- AND FLAGELLA-ASSOCIATED PROTEIN 43-RELATED"/>
    <property type="match status" value="1"/>
</dbReference>
<keyword evidence="2" id="KW-0963">Cytoplasm</keyword>
<keyword evidence="4" id="KW-0677">Repeat</keyword>
<comment type="caution">
    <text evidence="10">The sequence shown here is derived from an EMBL/GenBank/DDBJ whole genome shotgun (WGS) entry which is preliminary data.</text>
</comment>
<reference evidence="10 11" key="1">
    <citation type="journal article" date="2024" name="Nat. Commun.">
        <title>Phylogenomics reveals the evolutionary origins of lichenization in chlorophyte algae.</title>
        <authorList>
            <person name="Puginier C."/>
            <person name="Libourel C."/>
            <person name="Otte J."/>
            <person name="Skaloud P."/>
            <person name="Haon M."/>
            <person name="Grisel S."/>
            <person name="Petersen M."/>
            <person name="Berrin J.G."/>
            <person name="Delaux P.M."/>
            <person name="Dal Grande F."/>
            <person name="Keller J."/>
        </authorList>
    </citation>
    <scope>NUCLEOTIDE SEQUENCE [LARGE SCALE GENOMIC DNA]</scope>
    <source>
        <strain evidence="10 11">SAG 2145</strain>
    </source>
</reference>
<organism evidence="10 11">
    <name type="scientific">Apatococcus lobatus</name>
    <dbReference type="NCBI Taxonomy" id="904363"/>
    <lineage>
        <taxon>Eukaryota</taxon>
        <taxon>Viridiplantae</taxon>
        <taxon>Chlorophyta</taxon>
        <taxon>core chlorophytes</taxon>
        <taxon>Trebouxiophyceae</taxon>
        <taxon>Chlorellales</taxon>
        <taxon>Chlorellaceae</taxon>
        <taxon>Apatococcus</taxon>
    </lineage>
</organism>
<keyword evidence="7" id="KW-0966">Cell projection</keyword>
<feature type="region of interest" description="Disordered" evidence="9">
    <location>
        <begin position="83"/>
        <end position="231"/>
    </location>
</feature>
<dbReference type="AlphaFoldDB" id="A0AAW1RLG6"/>
<feature type="repeat" description="WD" evidence="8">
    <location>
        <begin position="590"/>
        <end position="631"/>
    </location>
</feature>
<evidence type="ECO:0000256" key="6">
    <source>
        <dbReference type="ARBA" id="ARBA00023212"/>
    </source>
</evidence>
<dbReference type="SUPFAM" id="SSF50978">
    <property type="entry name" value="WD40 repeat-like"/>
    <property type="match status" value="1"/>
</dbReference>
<evidence type="ECO:0000256" key="4">
    <source>
        <dbReference type="ARBA" id="ARBA00022737"/>
    </source>
</evidence>
<evidence type="ECO:0000256" key="7">
    <source>
        <dbReference type="ARBA" id="ARBA00023273"/>
    </source>
</evidence>
<feature type="compositionally biased region" description="Low complexity" evidence="9">
    <location>
        <begin position="1"/>
        <end position="16"/>
    </location>
</feature>
<name>A0AAW1RLG6_9CHLO</name>
<dbReference type="PROSITE" id="PS50082">
    <property type="entry name" value="WD_REPEATS_2"/>
    <property type="match status" value="2"/>
</dbReference>
<protein>
    <submittedName>
        <fullName evidence="10">Uncharacterized protein</fullName>
    </submittedName>
</protein>
<accession>A0AAW1RLG6</accession>
<sequence length="719" mass="74760">MDETAPAAPTEVPAAAQTNLPSDSVTGLEAAGAALLATSDDIIRAAVEQDEAALGFLPQVQAAEHRERLTISQSVEDVHLSNRLAVQAPQRSTTTDLLPGDAQEDHGGPVSAGANADAEGRPQQAPSDDAVPAKQTAASEQLGAEPFDGAELQAASNALQLENSSSAQMSAVSQPDESLAPSNNQANEDTQPDIAAPWPPPDAVGMSAHVPATSENAAAQPEQGEKSSRDGYGEDAEAALYNAGIPTANDQLSLGLDADPLLAKNTASEQLAASAIEDEASNLSSPLPDAAPEIEQGPDEGIGALAMHPGGAMFLLGGRHRTRPPFLGVYGWGQTGEALPKLVKALPGGAQKGFVNAAFNTSGFQLATVAGGPDHMLTIWDWQQGEPLLQSKSTGQEVWRIAFCPFTEGALVTGGAGHIRFWMMARTFTGLKLRGQAGRFGALDASDTAGFAELPSRKVISGTTKGGLYIWAEGLVEAMICRPGNLPCHAGRVPAVVYDTSSCCLLTGGHDGYVRIWDANVISRAEAAEGLQTITIEPVAELSLGSHVAISDLILAPGRLLVKSNLGKLLQVKLPKGLLATEAAEVQLLSSFHGGRVTGMAALPGQHRVLTTSLDGSLRTWNCSTGEMEQSQPFSAAPMCMKLAGSTNENSALVLMMGFQDGALRMLRLTADTAWQLIYAAKAHAGAVNAVAMSDGQDRMASVSEDAQPSCLDARTWAK</sequence>
<evidence type="ECO:0000256" key="2">
    <source>
        <dbReference type="ARBA" id="ARBA00022490"/>
    </source>
</evidence>
<dbReference type="EMBL" id="JALJOS010000009">
    <property type="protein sequence ID" value="KAK9834537.1"/>
    <property type="molecule type" value="Genomic_DNA"/>
</dbReference>
<dbReference type="InterPro" id="IPR015943">
    <property type="entry name" value="WD40/YVTN_repeat-like_dom_sf"/>
</dbReference>
<feature type="compositionally biased region" description="Polar residues" evidence="9">
    <location>
        <begin position="154"/>
        <end position="189"/>
    </location>
</feature>
<keyword evidence="11" id="KW-1185">Reference proteome</keyword>
<evidence type="ECO:0000313" key="10">
    <source>
        <dbReference type="EMBL" id="KAK9834537.1"/>
    </source>
</evidence>
<dbReference type="Proteomes" id="UP001438707">
    <property type="component" value="Unassembled WGS sequence"/>
</dbReference>
<comment type="subcellular location">
    <subcellularLocation>
        <location evidence="1">Cytoplasm</location>
        <location evidence="1">Cytoskeleton</location>
        <location evidence="1">Cilium axoneme</location>
    </subcellularLocation>
</comment>